<comment type="caution">
    <text evidence="3">The sequence shown here is derived from an EMBL/GenBank/DDBJ whole genome shotgun (WGS) entry which is preliminary data.</text>
</comment>
<feature type="region of interest" description="Disordered" evidence="2">
    <location>
        <begin position="22"/>
        <end position="60"/>
    </location>
</feature>
<dbReference type="EMBL" id="JAKWFO010000003">
    <property type="protein sequence ID" value="KAI9638511.1"/>
    <property type="molecule type" value="Genomic_DNA"/>
</dbReference>
<evidence type="ECO:0000256" key="1">
    <source>
        <dbReference type="SAM" id="Coils"/>
    </source>
</evidence>
<keyword evidence="1" id="KW-0175">Coiled coil</keyword>
<sequence length="375" mass="39910">MSAKTYENQVQEEAEGVKLLTKGQKEKLKKEKEKLKKKSQAASRKAGPTPLAPSQHSANDLENSASDISYLDTAPLLPTGKAKKVPAHVLAMQTAMLERQRKQAELEAAEAERVRKIEEEEAMLAAEEEKIAAAKAGCLFDLDLDKFTLKIAHQLAEVTAFPCDVPSSQIILSHLNQPFYPTLQHSAPELVGVGETKPAPNPMGFSAAFEACKEKDVPDLSLPSAASKKARQKREKAAAEARKQAMLDAGMSVAGLQAGGAAPKRPFTKKKLVGKGKPPVAENVNAQEMEQDAPECGSLGKRSVSTSSSQGSTVGSTVNGAPASVKSTTEVVSWEDSDDDAAIAVEDGGEQADETAEGNMPNGDVSDDWDEAFEN</sequence>
<dbReference type="RefSeq" id="XP_052948288.1">
    <property type="nucleotide sequence ID" value="XM_053092202.1"/>
</dbReference>
<gene>
    <name evidence="3" type="ORF">MKK02DRAFT_42908</name>
</gene>
<feature type="compositionally biased region" description="Low complexity" evidence="2">
    <location>
        <begin position="303"/>
        <end position="320"/>
    </location>
</feature>
<protein>
    <submittedName>
        <fullName evidence="3">Uncharacterized protein</fullName>
    </submittedName>
</protein>
<dbReference type="GeneID" id="77731407"/>
<evidence type="ECO:0000256" key="2">
    <source>
        <dbReference type="SAM" id="MobiDB-lite"/>
    </source>
</evidence>
<dbReference type="Proteomes" id="UP001164286">
    <property type="component" value="Unassembled WGS sequence"/>
</dbReference>
<dbReference type="AlphaFoldDB" id="A0AA38HDN5"/>
<keyword evidence="4" id="KW-1185">Reference proteome</keyword>
<feature type="coiled-coil region" evidence="1">
    <location>
        <begin position="92"/>
        <end position="137"/>
    </location>
</feature>
<feature type="compositionally biased region" description="Basic and acidic residues" evidence="2">
    <location>
        <begin position="23"/>
        <end position="34"/>
    </location>
</feature>
<proteinExistence type="predicted"/>
<evidence type="ECO:0000313" key="4">
    <source>
        <dbReference type="Proteomes" id="UP001164286"/>
    </source>
</evidence>
<feature type="region of interest" description="Disordered" evidence="2">
    <location>
        <begin position="258"/>
        <end position="375"/>
    </location>
</feature>
<organism evidence="3 4">
    <name type="scientific">Dioszegia hungarica</name>
    <dbReference type="NCBI Taxonomy" id="4972"/>
    <lineage>
        <taxon>Eukaryota</taxon>
        <taxon>Fungi</taxon>
        <taxon>Dikarya</taxon>
        <taxon>Basidiomycota</taxon>
        <taxon>Agaricomycotina</taxon>
        <taxon>Tremellomycetes</taxon>
        <taxon>Tremellales</taxon>
        <taxon>Bulleribasidiaceae</taxon>
        <taxon>Dioszegia</taxon>
    </lineage>
</organism>
<evidence type="ECO:0000313" key="3">
    <source>
        <dbReference type="EMBL" id="KAI9638511.1"/>
    </source>
</evidence>
<name>A0AA38HDN5_9TREE</name>
<feature type="compositionally biased region" description="Acidic residues" evidence="2">
    <location>
        <begin position="365"/>
        <end position="375"/>
    </location>
</feature>
<feature type="compositionally biased region" description="Acidic residues" evidence="2">
    <location>
        <begin position="333"/>
        <end position="356"/>
    </location>
</feature>
<reference evidence="3" key="1">
    <citation type="journal article" date="2022" name="G3 (Bethesda)">
        <title>High quality genome of the basidiomycete yeast Dioszegia hungarica PDD-24b-2 isolated from cloud water.</title>
        <authorList>
            <person name="Jarrige D."/>
            <person name="Haridas S."/>
            <person name="Bleykasten-Grosshans C."/>
            <person name="Joly M."/>
            <person name="Nadalig T."/>
            <person name="Sancelme M."/>
            <person name="Vuilleumier S."/>
            <person name="Grigoriev I.V."/>
            <person name="Amato P."/>
            <person name="Bringel F."/>
        </authorList>
    </citation>
    <scope>NUCLEOTIDE SEQUENCE</scope>
    <source>
        <strain evidence="3">PDD-24b-2</strain>
    </source>
</reference>
<accession>A0AA38HDN5</accession>
<feature type="region of interest" description="Disordered" evidence="2">
    <location>
        <begin position="220"/>
        <end position="243"/>
    </location>
</feature>